<evidence type="ECO:0000259" key="1">
    <source>
        <dbReference type="Pfam" id="PF01636"/>
    </source>
</evidence>
<dbReference type="InterPro" id="IPR002575">
    <property type="entry name" value="Aminoglycoside_PTrfase"/>
</dbReference>
<dbReference type="Proteomes" id="UP001524460">
    <property type="component" value="Unassembled WGS sequence"/>
</dbReference>
<proteinExistence type="predicted"/>
<keyword evidence="3" id="KW-1185">Reference proteome</keyword>
<dbReference type="EMBL" id="JANEYT010000006">
    <property type="protein sequence ID" value="MCQ1057325.1"/>
    <property type="molecule type" value="Genomic_DNA"/>
</dbReference>
<dbReference type="InterPro" id="IPR011009">
    <property type="entry name" value="Kinase-like_dom_sf"/>
</dbReference>
<name>A0ABT1MXW7_9GAMM</name>
<comment type="caution">
    <text evidence="2">The sequence shown here is derived from an EMBL/GenBank/DDBJ whole genome shotgun (WGS) entry which is preliminary data.</text>
</comment>
<dbReference type="RefSeq" id="WP_255040928.1">
    <property type="nucleotide sequence ID" value="NZ_JANEYT010000006.1"/>
</dbReference>
<dbReference type="Gene3D" id="3.90.1200.10">
    <property type="match status" value="1"/>
</dbReference>
<gene>
    <name evidence="2" type="ORF">NHN17_04435</name>
</gene>
<dbReference type="SUPFAM" id="SSF56112">
    <property type="entry name" value="Protein kinase-like (PK-like)"/>
    <property type="match status" value="1"/>
</dbReference>
<evidence type="ECO:0000313" key="2">
    <source>
        <dbReference type="EMBL" id="MCQ1057325.1"/>
    </source>
</evidence>
<reference evidence="2 3" key="1">
    <citation type="submission" date="2022-07" db="EMBL/GenBank/DDBJ databases">
        <title>Photobacterium pectinilyticum sp. nov., a marine bacterium isolated from surface seawater of Qingdao offshore.</title>
        <authorList>
            <person name="Wang X."/>
        </authorList>
    </citation>
    <scope>NUCLEOTIDE SEQUENCE [LARGE SCALE GENOMIC DNA]</scope>
    <source>
        <strain evidence="2 3">ZSDE20</strain>
    </source>
</reference>
<feature type="domain" description="Aminoglycoside phosphotransferase" evidence="1">
    <location>
        <begin position="9"/>
        <end position="201"/>
    </location>
</feature>
<evidence type="ECO:0000313" key="3">
    <source>
        <dbReference type="Proteomes" id="UP001524460"/>
    </source>
</evidence>
<sequence length="283" mass="32143">MPEYHLDRAKPLSGGLSNRCWQVVITHCQTGRCQTLVWRPCSASSKAFGVSRQQEHDVLQAISPYGKHDIAPRPFALLAEGLFVEWADGQTATPDLPVKTVMDLLGTIHQLPSPSWRLDCQLRGAHYWQYVGGAVEESQLCRIHAYFQSLPIKTWFADTCCHHDLGWYNVIVAPNGQHQVIDWEYAAAGDPSLDLALTIAANQLEISEAISRYCQCMGITDATEQARWLSAVTYWQPWCDYLAMLWFYVGSQYFSDQEQPDEGYLSQARLLQEKLWNDLQLSD</sequence>
<accession>A0ABT1MXW7</accession>
<dbReference type="Pfam" id="PF01636">
    <property type="entry name" value="APH"/>
    <property type="match status" value="1"/>
</dbReference>
<protein>
    <submittedName>
        <fullName evidence="2">Phosphotransferase</fullName>
    </submittedName>
</protein>
<organism evidence="2 3">
    <name type="scientific">Photobacterium pectinilyticum</name>
    <dbReference type="NCBI Taxonomy" id="2906793"/>
    <lineage>
        <taxon>Bacteria</taxon>
        <taxon>Pseudomonadati</taxon>
        <taxon>Pseudomonadota</taxon>
        <taxon>Gammaproteobacteria</taxon>
        <taxon>Vibrionales</taxon>
        <taxon>Vibrionaceae</taxon>
        <taxon>Photobacterium</taxon>
    </lineage>
</organism>